<keyword evidence="1" id="KW-0812">Transmembrane</keyword>
<organism evidence="2">
    <name type="scientific">Glycine max</name>
    <name type="common">Soybean</name>
    <name type="synonym">Glycine hispida</name>
    <dbReference type="NCBI Taxonomy" id="3847"/>
    <lineage>
        <taxon>Eukaryota</taxon>
        <taxon>Viridiplantae</taxon>
        <taxon>Streptophyta</taxon>
        <taxon>Embryophyta</taxon>
        <taxon>Tracheophyta</taxon>
        <taxon>Spermatophyta</taxon>
        <taxon>Magnoliopsida</taxon>
        <taxon>eudicotyledons</taxon>
        <taxon>Gunneridae</taxon>
        <taxon>Pentapetalae</taxon>
        <taxon>rosids</taxon>
        <taxon>fabids</taxon>
        <taxon>Fabales</taxon>
        <taxon>Fabaceae</taxon>
        <taxon>Papilionoideae</taxon>
        <taxon>50 kb inversion clade</taxon>
        <taxon>NPAAA clade</taxon>
        <taxon>indigoferoid/millettioid clade</taxon>
        <taxon>Phaseoleae</taxon>
        <taxon>Glycine</taxon>
        <taxon>Glycine subgen. Soja</taxon>
    </lineage>
</organism>
<feature type="transmembrane region" description="Helical" evidence="1">
    <location>
        <begin position="6"/>
        <end position="25"/>
    </location>
</feature>
<keyword evidence="1" id="KW-0472">Membrane</keyword>
<reference evidence="2" key="1">
    <citation type="submission" date="2009-08" db="EMBL/GenBank/DDBJ databases">
        <authorList>
            <person name="Cheung F."/>
            <person name="Xiao Y."/>
            <person name="Chan A."/>
            <person name="Moskal W."/>
            <person name="Town C.D."/>
        </authorList>
    </citation>
    <scope>NUCLEOTIDE SEQUENCE</scope>
</reference>
<accession>C6SW26</accession>
<name>C6SW26_SOYBN</name>
<dbReference type="EMBL" id="BT089369">
    <property type="protein sequence ID" value="ACU13449.1"/>
    <property type="molecule type" value="mRNA"/>
</dbReference>
<dbReference type="AlphaFoldDB" id="C6SW26"/>
<protein>
    <submittedName>
        <fullName evidence="2">Uncharacterized protein</fullName>
    </submittedName>
</protein>
<keyword evidence="1" id="KW-1133">Transmembrane helix</keyword>
<evidence type="ECO:0000313" key="2">
    <source>
        <dbReference type="EMBL" id="ACU13449.1"/>
    </source>
</evidence>
<proteinExistence type="evidence at transcript level"/>
<evidence type="ECO:0000256" key="1">
    <source>
        <dbReference type="SAM" id="Phobius"/>
    </source>
</evidence>
<sequence length="103" mass="12006">MPWPLLLRLLISTMFMIASLLLPISRRNLIVCMGMGGNVWWDPILGAISPIHQGLSSILLWRPLIFLSLREHLLDLSYVQSEVEYRVWLSEKHPYAVQDKFFN</sequence>